<evidence type="ECO:0000256" key="3">
    <source>
        <dbReference type="ARBA" id="ARBA00023015"/>
    </source>
</evidence>
<comment type="function">
    <text evidence="6">Repressor of the lactose catabolism operon. Galactose-6-phosphate is the inducer.</text>
</comment>
<organism evidence="8 9">
    <name type="scientific">Hungatella hathewayi WAL-18680</name>
    <dbReference type="NCBI Taxonomy" id="742737"/>
    <lineage>
        <taxon>Bacteria</taxon>
        <taxon>Bacillati</taxon>
        <taxon>Bacillota</taxon>
        <taxon>Clostridia</taxon>
        <taxon>Lachnospirales</taxon>
        <taxon>Lachnospiraceae</taxon>
        <taxon>Hungatella</taxon>
    </lineage>
</organism>
<evidence type="ECO:0000313" key="8">
    <source>
        <dbReference type="EMBL" id="EHI59055.1"/>
    </source>
</evidence>
<dbReference type="RefSeq" id="WP_006780962.1">
    <property type="nucleotide sequence ID" value="NZ_CP040506.1"/>
</dbReference>
<dbReference type="Gene3D" id="1.10.10.10">
    <property type="entry name" value="Winged helix-like DNA-binding domain superfamily/Winged helix DNA-binding domain"/>
    <property type="match status" value="1"/>
</dbReference>
<protein>
    <recommendedName>
        <fullName evidence="1">Lactose phosphotransferase system repressor</fullName>
    </recommendedName>
</protein>
<evidence type="ECO:0000256" key="5">
    <source>
        <dbReference type="ARBA" id="ARBA00023163"/>
    </source>
</evidence>
<dbReference type="Gene3D" id="3.40.50.1360">
    <property type="match status" value="1"/>
</dbReference>
<evidence type="ECO:0000313" key="9">
    <source>
        <dbReference type="Proteomes" id="UP000005384"/>
    </source>
</evidence>
<dbReference type="PATRIC" id="fig|742737.3.peg.2984"/>
<keyword evidence="4" id="KW-0238">DNA-binding</keyword>
<dbReference type="OrthoDB" id="9797223at2"/>
<dbReference type="PANTHER" id="PTHR30363">
    <property type="entry name" value="HTH-TYPE TRANSCRIPTIONAL REGULATOR SRLR-RELATED"/>
    <property type="match status" value="1"/>
</dbReference>
<dbReference type="InterPro" id="IPR018356">
    <property type="entry name" value="Tscrpt_reg_HTH_DeoR_CS"/>
</dbReference>
<dbReference type="EMBL" id="ADLN01000078">
    <property type="protein sequence ID" value="EHI59055.1"/>
    <property type="molecule type" value="Genomic_DNA"/>
</dbReference>
<dbReference type="SUPFAM" id="SSF46785">
    <property type="entry name" value="Winged helix' DNA-binding domain"/>
    <property type="match status" value="1"/>
</dbReference>
<dbReference type="PANTHER" id="PTHR30363:SF4">
    <property type="entry name" value="GLYCEROL-3-PHOSPHATE REGULON REPRESSOR"/>
    <property type="match status" value="1"/>
</dbReference>
<evidence type="ECO:0000256" key="6">
    <source>
        <dbReference type="ARBA" id="ARBA00024937"/>
    </source>
</evidence>
<keyword evidence="3" id="KW-0805">Transcription regulation</keyword>
<dbReference type="InterPro" id="IPR036390">
    <property type="entry name" value="WH_DNA-bd_sf"/>
</dbReference>
<dbReference type="InterPro" id="IPR050313">
    <property type="entry name" value="Carb_Metab_HTH_regulators"/>
</dbReference>
<keyword evidence="2" id="KW-0678">Repressor</keyword>
<dbReference type="HOGENOM" id="CLU_060699_1_4_9"/>
<dbReference type="PROSITE" id="PS51000">
    <property type="entry name" value="HTH_DEOR_2"/>
    <property type="match status" value="1"/>
</dbReference>
<name>G5IHK8_9FIRM</name>
<accession>G5IHK8</accession>
<evidence type="ECO:0000256" key="1">
    <source>
        <dbReference type="ARBA" id="ARBA00021390"/>
    </source>
</evidence>
<dbReference type="InterPro" id="IPR014036">
    <property type="entry name" value="DeoR-like_C"/>
</dbReference>
<keyword evidence="9" id="KW-1185">Reference proteome</keyword>
<dbReference type="Proteomes" id="UP000005384">
    <property type="component" value="Unassembled WGS sequence"/>
</dbReference>
<dbReference type="Pfam" id="PF08220">
    <property type="entry name" value="HTH_DeoR"/>
    <property type="match status" value="1"/>
</dbReference>
<dbReference type="GO" id="GO:0003700">
    <property type="term" value="F:DNA-binding transcription factor activity"/>
    <property type="evidence" value="ECO:0007669"/>
    <property type="project" value="InterPro"/>
</dbReference>
<dbReference type="PROSITE" id="PS00894">
    <property type="entry name" value="HTH_DEOR_1"/>
    <property type="match status" value="1"/>
</dbReference>
<proteinExistence type="predicted"/>
<keyword evidence="5" id="KW-0804">Transcription</keyword>
<dbReference type="AlphaFoldDB" id="G5IHK8"/>
<dbReference type="Pfam" id="PF00455">
    <property type="entry name" value="DeoRC"/>
    <property type="match status" value="1"/>
</dbReference>
<evidence type="ECO:0000259" key="7">
    <source>
        <dbReference type="PROSITE" id="PS51000"/>
    </source>
</evidence>
<dbReference type="SUPFAM" id="SSF100950">
    <property type="entry name" value="NagB/RpiA/CoA transferase-like"/>
    <property type="match status" value="1"/>
</dbReference>
<evidence type="ECO:0000256" key="4">
    <source>
        <dbReference type="ARBA" id="ARBA00023125"/>
    </source>
</evidence>
<dbReference type="SMART" id="SM01134">
    <property type="entry name" value="DeoRC"/>
    <property type="match status" value="1"/>
</dbReference>
<dbReference type="GO" id="GO:0003677">
    <property type="term" value="F:DNA binding"/>
    <property type="evidence" value="ECO:0007669"/>
    <property type="project" value="UniProtKB-KW"/>
</dbReference>
<dbReference type="InterPro" id="IPR037171">
    <property type="entry name" value="NagB/RpiA_transferase-like"/>
</dbReference>
<reference evidence="8 9" key="1">
    <citation type="submission" date="2011-08" db="EMBL/GenBank/DDBJ databases">
        <title>The Genome Sequence of Clostridium hathewayi WAL-18680.</title>
        <authorList>
            <consortium name="The Broad Institute Genome Sequencing Platform"/>
            <person name="Earl A."/>
            <person name="Ward D."/>
            <person name="Feldgarden M."/>
            <person name="Gevers D."/>
            <person name="Finegold S.M."/>
            <person name="Summanen P.H."/>
            <person name="Molitoris D.R."/>
            <person name="Song M."/>
            <person name="Daigneault M."/>
            <person name="Allen-Vercoe E."/>
            <person name="Young S.K."/>
            <person name="Zeng Q."/>
            <person name="Gargeya S."/>
            <person name="Fitzgerald M."/>
            <person name="Haas B."/>
            <person name="Abouelleil A."/>
            <person name="Alvarado L."/>
            <person name="Arachchi H.M."/>
            <person name="Berlin A."/>
            <person name="Brown A."/>
            <person name="Chapman S.B."/>
            <person name="Chen Z."/>
            <person name="Dunbar C."/>
            <person name="Freedman E."/>
            <person name="Gearin G."/>
            <person name="Gellesch M."/>
            <person name="Goldberg J."/>
            <person name="Griggs A."/>
            <person name="Gujja S."/>
            <person name="Heiman D."/>
            <person name="Howarth C."/>
            <person name="Larson L."/>
            <person name="Lui A."/>
            <person name="MacDonald P.J.P."/>
            <person name="Montmayeur A."/>
            <person name="Murphy C."/>
            <person name="Neiman D."/>
            <person name="Pearson M."/>
            <person name="Priest M."/>
            <person name="Roberts A."/>
            <person name="Saif S."/>
            <person name="Shea T."/>
            <person name="Shenoy N."/>
            <person name="Sisk P."/>
            <person name="Stolte C."/>
            <person name="Sykes S."/>
            <person name="Wortman J."/>
            <person name="Nusbaum C."/>
            <person name="Birren B."/>
        </authorList>
    </citation>
    <scope>NUCLEOTIDE SEQUENCE [LARGE SCALE GENOMIC DNA]</scope>
    <source>
        <strain evidence="8 9">WAL-18680</strain>
    </source>
</reference>
<evidence type="ECO:0000256" key="2">
    <source>
        <dbReference type="ARBA" id="ARBA00022491"/>
    </source>
</evidence>
<comment type="caution">
    <text evidence="8">The sequence shown here is derived from an EMBL/GenBank/DDBJ whole genome shotgun (WGS) entry which is preliminary data.</text>
</comment>
<feature type="domain" description="HTH deoR-type" evidence="7">
    <location>
        <begin position="3"/>
        <end position="58"/>
    </location>
</feature>
<dbReference type="SMART" id="SM00420">
    <property type="entry name" value="HTH_DEOR"/>
    <property type="match status" value="1"/>
</dbReference>
<dbReference type="InterPro" id="IPR036388">
    <property type="entry name" value="WH-like_DNA-bd_sf"/>
</dbReference>
<dbReference type="InterPro" id="IPR001034">
    <property type="entry name" value="DeoR_HTH"/>
</dbReference>
<sequence>MNLNQRQTDILNLLIEKGTVYSSDLSSQYSVSTETIRKDFNLLEELGYAQKHHGFATVSEQYTKEALNLDTKRPLHSREKLLIAKKALDFIEDNSVIFCDSGSTVCELAQYLTNYSSLTIVTSSLAIVDAFRNVPNGPHIFLMGGYVNYDYQLTRSMEFDNSVEQFRFAQAFFGTTGVRYHDGPTSSKYREGLVRQRVMRQSDCNIVLCDNSKFKTGGIHQYASWSECDYLITDGIPDEKMKDNLEHQVKVIYCGEETGNS</sequence>
<gene>
    <name evidence="8" type="ORF">HMPREF9473_02986</name>
</gene>